<dbReference type="GO" id="GO:0005829">
    <property type="term" value="C:cytosol"/>
    <property type="evidence" value="ECO:0007669"/>
    <property type="project" value="TreeGrafter"/>
</dbReference>
<feature type="domain" description="Mannitol dehydrogenase N-terminal" evidence="4">
    <location>
        <begin position="18"/>
        <end position="258"/>
    </location>
</feature>
<sequence length="490" mass="56006">MKQLNLQSFPELKSNRPEKIIQFGEGNFIRAFMDWMVQQMNKQGTFNGSVVAVQPTPRGKVVGKLNAQDGLFTVILRGIQDGQTVNSSEIINCVSRGINPYTNWNDVLKCAENPDMEFVFSNTTEAGLTYNPDDRADMQPPLSYPAKLTLFLYHRYEYFYGAPDKGMYIIPCELLEDNGNLLRNILLRYCDDWKLPEEFKMWLTKCNKFYNSLVDRVVSGYPKDEIETITAELGYEDTLIACGEPFHFLALEGDESLSEKLPFIKSSLNVVIEKDITKYRQRKVRLLNGGHTANVPASFLAGLDTVAEMMNDEITGRFARQTIKNIILPSVSMDKQMLEDFAAAVIERFQNPFIKHQLLSILLNCTSKFKVRVLPSLLEYQEKFGTFPQNLCFSFAAYIYLYKSNERNGQPFEFTDDAAALDKLHAAWKLYDNSLTGANSVAERILSDSDLWDKDLTVYPELVRDVGKYLYEIDIKGTKKIMQSLLMDED</sequence>
<comment type="catalytic activity">
    <reaction evidence="3">
        <text>D-mannitol 1-phosphate + NAD(+) = beta-D-fructose 6-phosphate + NADH + H(+)</text>
        <dbReference type="Rhea" id="RHEA:19661"/>
        <dbReference type="ChEBI" id="CHEBI:15378"/>
        <dbReference type="ChEBI" id="CHEBI:57540"/>
        <dbReference type="ChEBI" id="CHEBI:57634"/>
        <dbReference type="ChEBI" id="CHEBI:57945"/>
        <dbReference type="ChEBI" id="CHEBI:61381"/>
        <dbReference type="EC" id="1.1.1.17"/>
    </reaction>
</comment>
<dbReference type="GO" id="GO:0019592">
    <property type="term" value="P:mannitol catabolic process"/>
    <property type="evidence" value="ECO:0007669"/>
    <property type="project" value="TreeGrafter"/>
</dbReference>
<organism evidence="6 7">
    <name type="scientific">Megamonas hypermegale</name>
    <dbReference type="NCBI Taxonomy" id="158847"/>
    <lineage>
        <taxon>Bacteria</taxon>
        <taxon>Bacillati</taxon>
        <taxon>Bacillota</taxon>
        <taxon>Negativicutes</taxon>
        <taxon>Selenomonadales</taxon>
        <taxon>Selenomonadaceae</taxon>
        <taxon>Megamonas</taxon>
    </lineage>
</organism>
<evidence type="ECO:0000259" key="5">
    <source>
        <dbReference type="Pfam" id="PF08125"/>
    </source>
</evidence>
<dbReference type="Gene3D" id="1.10.1040.10">
    <property type="entry name" value="N-(1-d-carboxylethyl)-l-norvaline Dehydrogenase, domain 2"/>
    <property type="match status" value="1"/>
</dbReference>
<reference evidence="6" key="1">
    <citation type="journal article" date="2021" name="PeerJ">
        <title>Extensive microbial diversity within the chicken gut microbiome revealed by metagenomics and culture.</title>
        <authorList>
            <person name="Gilroy R."/>
            <person name="Ravi A."/>
            <person name="Getino M."/>
            <person name="Pursley I."/>
            <person name="Horton D.L."/>
            <person name="Alikhan N.F."/>
            <person name="Baker D."/>
            <person name="Gharbi K."/>
            <person name="Hall N."/>
            <person name="Watson M."/>
            <person name="Adriaenssens E.M."/>
            <person name="Foster-Nyarko E."/>
            <person name="Jarju S."/>
            <person name="Secka A."/>
            <person name="Antonio M."/>
            <person name="Oren A."/>
            <person name="Chaudhuri R.R."/>
            <person name="La Ragione R."/>
            <person name="Hildebrand F."/>
            <person name="Pallen M.J."/>
        </authorList>
    </citation>
    <scope>NUCLEOTIDE SEQUENCE</scope>
    <source>
        <strain evidence="6">7318</strain>
    </source>
</reference>
<dbReference type="PANTHER" id="PTHR30524:SF0">
    <property type="entry name" value="ALTRONATE OXIDOREDUCTASE-RELATED"/>
    <property type="match status" value="1"/>
</dbReference>
<protein>
    <submittedName>
        <fullName evidence="6">Tagaturonate reductase</fullName>
    </submittedName>
</protein>
<name>A0A921HP35_9FIRM</name>
<dbReference type="Gene3D" id="3.40.50.720">
    <property type="entry name" value="NAD(P)-binding Rossmann-like Domain"/>
    <property type="match status" value="1"/>
</dbReference>
<evidence type="ECO:0000259" key="4">
    <source>
        <dbReference type="Pfam" id="PF01232"/>
    </source>
</evidence>
<dbReference type="Proteomes" id="UP000780768">
    <property type="component" value="Unassembled WGS sequence"/>
</dbReference>
<comment type="caution">
    <text evidence="6">The sequence shown here is derived from an EMBL/GenBank/DDBJ whole genome shotgun (WGS) entry which is preliminary data.</text>
</comment>
<dbReference type="NCBIfam" id="NF002969">
    <property type="entry name" value="PRK03643.1"/>
    <property type="match status" value="1"/>
</dbReference>
<dbReference type="AlphaFoldDB" id="A0A921HP35"/>
<dbReference type="InterPro" id="IPR008927">
    <property type="entry name" value="6-PGluconate_DH-like_C_sf"/>
</dbReference>
<accession>A0A921HP35</accession>
<evidence type="ECO:0000313" key="7">
    <source>
        <dbReference type="Proteomes" id="UP000780768"/>
    </source>
</evidence>
<dbReference type="InterPro" id="IPR036291">
    <property type="entry name" value="NAD(P)-bd_dom_sf"/>
</dbReference>
<feature type="domain" description="Mannitol dehydrogenase C-terminal" evidence="5">
    <location>
        <begin position="275"/>
        <end position="470"/>
    </location>
</feature>
<dbReference type="InterPro" id="IPR013131">
    <property type="entry name" value="Mannitol_DH_N"/>
</dbReference>
<evidence type="ECO:0000313" key="6">
    <source>
        <dbReference type="EMBL" id="HJF84296.1"/>
    </source>
</evidence>
<dbReference type="InterPro" id="IPR013118">
    <property type="entry name" value="Mannitol_DH_C"/>
</dbReference>
<dbReference type="EMBL" id="DYVR01000038">
    <property type="protein sequence ID" value="HJF84296.1"/>
    <property type="molecule type" value="Genomic_DNA"/>
</dbReference>
<evidence type="ECO:0000256" key="3">
    <source>
        <dbReference type="ARBA" id="ARBA00048615"/>
    </source>
</evidence>
<dbReference type="Pfam" id="PF08125">
    <property type="entry name" value="Mannitol_dh_C"/>
    <property type="match status" value="1"/>
</dbReference>
<gene>
    <name evidence="6" type="ORF">K8V65_01330</name>
</gene>
<reference evidence="6" key="2">
    <citation type="submission" date="2021-09" db="EMBL/GenBank/DDBJ databases">
        <authorList>
            <person name="Gilroy R."/>
        </authorList>
    </citation>
    <scope>NUCLEOTIDE SEQUENCE</scope>
    <source>
        <strain evidence="6">7318</strain>
    </source>
</reference>
<keyword evidence="1" id="KW-0560">Oxidoreductase</keyword>
<dbReference type="SUPFAM" id="SSF48179">
    <property type="entry name" value="6-phosphogluconate dehydrogenase C-terminal domain-like"/>
    <property type="match status" value="1"/>
</dbReference>
<dbReference type="PANTHER" id="PTHR30524">
    <property type="entry name" value="MANNITOL-1-PHOSPHATE 5-DEHYDROGENASE"/>
    <property type="match status" value="1"/>
</dbReference>
<dbReference type="GO" id="GO:0019698">
    <property type="term" value="P:D-galacturonate catabolic process"/>
    <property type="evidence" value="ECO:0007669"/>
    <property type="project" value="TreeGrafter"/>
</dbReference>
<evidence type="ECO:0000256" key="1">
    <source>
        <dbReference type="ARBA" id="ARBA00023002"/>
    </source>
</evidence>
<dbReference type="InterPro" id="IPR013328">
    <property type="entry name" value="6PGD_dom2"/>
</dbReference>
<proteinExistence type="predicted"/>
<evidence type="ECO:0000256" key="2">
    <source>
        <dbReference type="ARBA" id="ARBA00023027"/>
    </source>
</evidence>
<dbReference type="Pfam" id="PF01232">
    <property type="entry name" value="Mannitol_dh"/>
    <property type="match status" value="1"/>
</dbReference>
<dbReference type="GO" id="GO:0008926">
    <property type="term" value="F:mannitol-1-phosphate 5-dehydrogenase activity"/>
    <property type="evidence" value="ECO:0007669"/>
    <property type="project" value="UniProtKB-EC"/>
</dbReference>
<dbReference type="GO" id="GO:0009026">
    <property type="term" value="F:tagaturonate reductase activity"/>
    <property type="evidence" value="ECO:0007669"/>
    <property type="project" value="TreeGrafter"/>
</dbReference>
<dbReference type="SUPFAM" id="SSF51735">
    <property type="entry name" value="NAD(P)-binding Rossmann-fold domains"/>
    <property type="match status" value="1"/>
</dbReference>
<keyword evidence="2" id="KW-0520">NAD</keyword>